<dbReference type="EMBL" id="JAGTPW010000016">
    <property type="protein sequence ID" value="MBR8644756.1"/>
    <property type="molecule type" value="Genomic_DNA"/>
</dbReference>
<dbReference type="Proteomes" id="UP000680045">
    <property type="component" value="Unassembled WGS sequence"/>
</dbReference>
<organism evidence="2 3">
    <name type="scientific">Peribacillus frigoritolerans</name>
    <dbReference type="NCBI Taxonomy" id="450367"/>
    <lineage>
        <taxon>Bacteria</taxon>
        <taxon>Bacillati</taxon>
        <taxon>Bacillota</taxon>
        <taxon>Bacilli</taxon>
        <taxon>Bacillales</taxon>
        <taxon>Bacillaceae</taxon>
        <taxon>Peribacillus</taxon>
    </lineage>
</organism>
<evidence type="ECO:0000256" key="1">
    <source>
        <dbReference type="SAM" id="Phobius"/>
    </source>
</evidence>
<feature type="transmembrane region" description="Helical" evidence="1">
    <location>
        <begin position="36"/>
        <end position="57"/>
    </location>
</feature>
<evidence type="ECO:0000313" key="2">
    <source>
        <dbReference type="EMBL" id="MBR8644756.1"/>
    </source>
</evidence>
<proteinExistence type="predicted"/>
<reference evidence="2" key="1">
    <citation type="submission" date="2021-04" db="EMBL/GenBank/DDBJ databases">
        <title>Whole genome sequencing of Enterococci isolates from hospitalized patients.</title>
        <authorList>
            <person name="Ogoti B.M."/>
            <person name="Onyambu F.G."/>
        </authorList>
    </citation>
    <scope>NUCLEOTIDE SEQUENCE</scope>
    <source>
        <strain evidence="2">242</strain>
    </source>
</reference>
<keyword evidence="1" id="KW-0472">Membrane</keyword>
<evidence type="ECO:0000313" key="3">
    <source>
        <dbReference type="Proteomes" id="UP000680045"/>
    </source>
</evidence>
<accession>A0A941FJU9</accession>
<dbReference type="AlphaFoldDB" id="A0A941FJU9"/>
<name>A0A941FJU9_9BACI</name>
<comment type="caution">
    <text evidence="2">The sequence shown here is derived from an EMBL/GenBank/DDBJ whole genome shotgun (WGS) entry which is preliminary data.</text>
</comment>
<keyword evidence="1" id="KW-1133">Transmembrane helix</keyword>
<protein>
    <submittedName>
        <fullName evidence="2">Uncharacterized protein</fullName>
    </submittedName>
</protein>
<keyword evidence="1" id="KW-0812">Transmembrane</keyword>
<sequence length="72" mass="8409">MNPSDSSRTIGILTAIYATGQLMDQPLLGFYHHSQMILMLLLLAQQVFVFFWGHFAFKWIHFEINLTFIHPI</sequence>
<gene>
    <name evidence="2" type="ORF">KEH51_10870</name>
</gene>